<feature type="region of interest" description="Disordered" evidence="9">
    <location>
        <begin position="241"/>
        <end position="283"/>
    </location>
</feature>
<dbReference type="Pfam" id="PF01853">
    <property type="entry name" value="MOZ_SAS"/>
    <property type="match status" value="1"/>
</dbReference>
<proteinExistence type="inferred from homology"/>
<dbReference type="Proteomes" id="UP000011668">
    <property type="component" value="Unassembled WGS sequence"/>
</dbReference>
<dbReference type="EMBL" id="AFRT01001440">
    <property type="protein sequence ID" value="ELU40369.1"/>
    <property type="molecule type" value="Genomic_DNA"/>
</dbReference>
<evidence type="ECO:0000256" key="1">
    <source>
        <dbReference type="ARBA" id="ARBA00010107"/>
    </source>
</evidence>
<evidence type="ECO:0000256" key="8">
    <source>
        <dbReference type="RuleBase" id="RU361211"/>
    </source>
</evidence>
<dbReference type="GO" id="GO:0003682">
    <property type="term" value="F:chromatin binding"/>
    <property type="evidence" value="ECO:0007669"/>
    <property type="project" value="TreeGrafter"/>
</dbReference>
<feature type="compositionally biased region" description="Acidic residues" evidence="9">
    <location>
        <begin position="353"/>
        <end position="364"/>
    </location>
</feature>
<reference evidence="11 12" key="1">
    <citation type="journal article" date="2013" name="Nat. Commun.">
        <title>The evolution and pathogenic mechanisms of the rice sheath blight pathogen.</title>
        <authorList>
            <person name="Zheng A."/>
            <person name="Lin R."/>
            <person name="Xu L."/>
            <person name="Qin P."/>
            <person name="Tang C."/>
            <person name="Ai P."/>
            <person name="Zhang D."/>
            <person name="Liu Y."/>
            <person name="Sun Z."/>
            <person name="Feng H."/>
            <person name="Wang Y."/>
            <person name="Chen Y."/>
            <person name="Liang X."/>
            <person name="Fu R."/>
            <person name="Li Q."/>
            <person name="Zhang J."/>
            <person name="Yu X."/>
            <person name="Xie Z."/>
            <person name="Ding L."/>
            <person name="Guan P."/>
            <person name="Tang J."/>
            <person name="Liang Y."/>
            <person name="Wang S."/>
            <person name="Deng Q."/>
            <person name="Li S."/>
            <person name="Zhu J."/>
            <person name="Wang L."/>
            <person name="Liu H."/>
            <person name="Li P."/>
        </authorList>
    </citation>
    <scope>NUCLEOTIDE SEQUENCE [LARGE SCALE GENOMIC DNA]</scope>
    <source>
        <strain evidence="12">AG-1 IA</strain>
    </source>
</reference>
<dbReference type="GO" id="GO:0003712">
    <property type="term" value="F:transcription coregulator activity"/>
    <property type="evidence" value="ECO:0007669"/>
    <property type="project" value="TreeGrafter"/>
</dbReference>
<feature type="compositionally biased region" description="Basic residues" evidence="9">
    <location>
        <begin position="255"/>
        <end position="265"/>
    </location>
</feature>
<evidence type="ECO:0000256" key="3">
    <source>
        <dbReference type="ARBA" id="ARBA00022679"/>
    </source>
</evidence>
<dbReference type="InterPro" id="IPR050603">
    <property type="entry name" value="MYST_HAT"/>
</dbReference>
<dbReference type="PANTHER" id="PTHR10615">
    <property type="entry name" value="HISTONE ACETYLTRANSFERASE"/>
    <property type="match status" value="1"/>
</dbReference>
<keyword evidence="3" id="KW-0808">Transferase</keyword>
<dbReference type="HOGENOM" id="CLU_024467_0_0_1"/>
<comment type="subcellular location">
    <subcellularLocation>
        <location evidence="8">Nucleus</location>
    </subcellularLocation>
</comment>
<evidence type="ECO:0000259" key="10">
    <source>
        <dbReference type="PROSITE" id="PS51726"/>
    </source>
</evidence>
<feature type="compositionally biased region" description="Polar residues" evidence="9">
    <location>
        <begin position="638"/>
        <end position="654"/>
    </location>
</feature>
<dbReference type="InterPro" id="IPR002717">
    <property type="entry name" value="HAT_MYST-type"/>
</dbReference>
<dbReference type="InterPro" id="IPR036388">
    <property type="entry name" value="WH-like_DNA-bd_sf"/>
</dbReference>
<feature type="compositionally biased region" description="Low complexity" evidence="9">
    <location>
        <begin position="555"/>
        <end position="565"/>
    </location>
</feature>
<evidence type="ECO:0000256" key="7">
    <source>
        <dbReference type="PIRSR" id="PIRSR602717-51"/>
    </source>
</evidence>
<dbReference type="STRING" id="983506.L8WVJ7"/>
<comment type="similarity">
    <text evidence="1 8">Belongs to the MYST (SAS/MOZ) family.</text>
</comment>
<dbReference type="GO" id="GO:0004402">
    <property type="term" value="F:histone acetyltransferase activity"/>
    <property type="evidence" value="ECO:0007669"/>
    <property type="project" value="InterPro"/>
</dbReference>
<name>L8WVJ7_THACA</name>
<feature type="region of interest" description="Disordered" evidence="9">
    <location>
        <begin position="667"/>
        <end position="703"/>
    </location>
</feature>
<comment type="caution">
    <text evidence="11">The sequence shown here is derived from an EMBL/GenBank/DDBJ whole genome shotgun (WGS) entry which is preliminary data.</text>
</comment>
<dbReference type="Gene3D" id="1.10.10.10">
    <property type="entry name" value="Winged helix-like DNA-binding domain superfamily/Winged helix DNA-binding domain"/>
    <property type="match status" value="1"/>
</dbReference>
<evidence type="ECO:0000313" key="12">
    <source>
        <dbReference type="Proteomes" id="UP000011668"/>
    </source>
</evidence>
<dbReference type="OrthoDB" id="787137at2759"/>
<sequence>MHGIAWMGRGRTRPHVITVYGRSAAMALDFPALIPSRVLLRLMPFTRLVFRPRDDGREMYCSHDQRGEKIGRERKWDSQPLDFEGAGATQRMDHSFRWQVPCVFPKCAVGRMWLPDRSFRIDGAAASLFRYLLSKKEGRTGTPERPLSALGALSYKNYWKLTIMLFLHKAQGRIRIRGGPERKRNVGKDTCTGSPELGIIAASHGVWHPTSFPPPELEHGAATCITAEDVFETLRENKLITGPGISTNSVANALPRKRGPGRPPRKPVEKKDDGHGHEPSAPVVLPRKYTIRWNPAEVESYVQNWERKGHLRLKPDRLKWVPYRLSRHPTTADQQQEREHEHEQEPDAAERSESDDEPVSDASEDLGGPVQPLAPAAPAAPPPVLIVNTLIPRKTRSRVPTSHPSDDEVDEDEDAAPHSMTRRSGSRQSTQTPGRNDTPERRNLRSGLLGSGMLTRKASLGSNLGIGRRGSPDGAPLTLRTRTRSMQLLKGEQTTPIRPTTPPRRETRARSLRQDKEDREQLMSDEDLPAIVSSRNKKNSRRSSPVRKRRRIESSPESTPAPTSPGRNGLRNGRSPLANGPSYVQRAERERSVSLGSGMVYDDVPPAVLNGNNPLVVVSAPPPQAPPSALSAPLPTGQLGNPTCPFTSDDGSPLTSVKEELTDIASEGPALMGEFYDDDALGDEDAEGEPDEDAEGEVDESLL</sequence>
<organism evidence="11 12">
    <name type="scientific">Thanatephorus cucumeris (strain AG1-IA)</name>
    <name type="common">Rice sheath blight fungus</name>
    <name type="synonym">Rhizoctonia solani</name>
    <dbReference type="NCBI Taxonomy" id="983506"/>
    <lineage>
        <taxon>Eukaryota</taxon>
        <taxon>Fungi</taxon>
        <taxon>Dikarya</taxon>
        <taxon>Basidiomycota</taxon>
        <taxon>Agaricomycotina</taxon>
        <taxon>Agaricomycetes</taxon>
        <taxon>Cantharellales</taxon>
        <taxon>Ceratobasidiaceae</taxon>
        <taxon>Rhizoctonia</taxon>
        <taxon>Rhizoctonia solani AG-1</taxon>
    </lineage>
</organism>
<dbReference type="GO" id="GO:1990467">
    <property type="term" value="C:NuA3a histone acetyltransferase complex"/>
    <property type="evidence" value="ECO:0007669"/>
    <property type="project" value="TreeGrafter"/>
</dbReference>
<feature type="compositionally biased region" description="Basic and acidic residues" evidence="9">
    <location>
        <begin position="503"/>
        <end position="522"/>
    </location>
</feature>
<keyword evidence="12" id="KW-1185">Reference proteome</keyword>
<gene>
    <name evidence="11" type="ORF">AG1IA_05599</name>
</gene>
<feature type="compositionally biased region" description="Basic and acidic residues" evidence="9">
    <location>
        <begin position="266"/>
        <end position="278"/>
    </location>
</feature>
<dbReference type="GO" id="GO:0006357">
    <property type="term" value="P:regulation of transcription by RNA polymerase II"/>
    <property type="evidence" value="ECO:0007669"/>
    <property type="project" value="TreeGrafter"/>
</dbReference>
<dbReference type="AlphaFoldDB" id="L8WVJ7"/>
<evidence type="ECO:0000256" key="4">
    <source>
        <dbReference type="ARBA" id="ARBA00022771"/>
    </source>
</evidence>
<dbReference type="GO" id="GO:0008270">
    <property type="term" value="F:zinc ion binding"/>
    <property type="evidence" value="ECO:0007669"/>
    <property type="project" value="UniProtKB-KW"/>
</dbReference>
<feature type="compositionally biased region" description="Basic and acidic residues" evidence="9">
    <location>
        <begin position="335"/>
        <end position="352"/>
    </location>
</feature>
<feature type="compositionally biased region" description="Basic residues" evidence="9">
    <location>
        <begin position="535"/>
        <end position="551"/>
    </location>
</feature>
<feature type="domain" description="MYST-type HAT" evidence="10">
    <location>
        <begin position="1"/>
        <end position="322"/>
    </location>
</feature>
<evidence type="ECO:0000256" key="6">
    <source>
        <dbReference type="ARBA" id="ARBA00022990"/>
    </source>
</evidence>
<feature type="region of interest" description="Disordered" evidence="9">
    <location>
        <begin position="619"/>
        <end position="654"/>
    </location>
</feature>
<keyword evidence="8" id="KW-0539">Nucleus</keyword>
<dbReference type="PROSITE" id="PS51726">
    <property type="entry name" value="MYST_HAT"/>
    <property type="match status" value="1"/>
</dbReference>
<evidence type="ECO:0000256" key="2">
    <source>
        <dbReference type="ARBA" id="ARBA00013184"/>
    </source>
</evidence>
<comment type="catalytic activity">
    <reaction evidence="8">
        <text>L-lysyl-[protein] + acetyl-CoA = N(6)-acetyl-L-lysyl-[protein] + CoA + H(+)</text>
        <dbReference type="Rhea" id="RHEA:45948"/>
        <dbReference type="Rhea" id="RHEA-COMP:9752"/>
        <dbReference type="Rhea" id="RHEA-COMP:10731"/>
        <dbReference type="ChEBI" id="CHEBI:15378"/>
        <dbReference type="ChEBI" id="CHEBI:29969"/>
        <dbReference type="ChEBI" id="CHEBI:57287"/>
        <dbReference type="ChEBI" id="CHEBI:57288"/>
        <dbReference type="ChEBI" id="CHEBI:61930"/>
        <dbReference type="EC" id="2.3.1.48"/>
    </reaction>
</comment>
<feature type="active site" description="Proton donor/acceptor" evidence="7">
    <location>
        <position position="144"/>
    </location>
</feature>
<keyword evidence="6" id="KW-0007">Acetylation</keyword>
<keyword evidence="5" id="KW-0862">Zinc</keyword>
<protein>
    <recommendedName>
        <fullName evidence="2 8">Histone acetyltransferase</fullName>
        <ecNumber evidence="2 8">2.3.1.48</ecNumber>
    </recommendedName>
</protein>
<dbReference type="OMA" id="MTIEDIC"/>
<evidence type="ECO:0000256" key="9">
    <source>
        <dbReference type="SAM" id="MobiDB-lite"/>
    </source>
</evidence>
<dbReference type="InterPro" id="IPR016181">
    <property type="entry name" value="Acyl_CoA_acyltransferase"/>
</dbReference>
<dbReference type="PANTHER" id="PTHR10615:SF161">
    <property type="entry name" value="HISTONE ACETYLTRANSFERASE KAT7"/>
    <property type="match status" value="1"/>
</dbReference>
<accession>L8WVJ7</accession>
<dbReference type="GO" id="GO:0005634">
    <property type="term" value="C:nucleus"/>
    <property type="evidence" value="ECO:0007669"/>
    <property type="project" value="UniProtKB-SubCell"/>
</dbReference>
<feature type="region of interest" description="Disordered" evidence="9">
    <location>
        <begin position="327"/>
        <end position="590"/>
    </location>
</feature>
<evidence type="ECO:0000313" key="11">
    <source>
        <dbReference type="EMBL" id="ELU40369.1"/>
    </source>
</evidence>
<dbReference type="SUPFAM" id="SSF55729">
    <property type="entry name" value="Acyl-CoA N-acyltransferases (Nat)"/>
    <property type="match status" value="1"/>
</dbReference>
<keyword evidence="4" id="KW-0479">Metal-binding</keyword>
<evidence type="ECO:0000256" key="5">
    <source>
        <dbReference type="ARBA" id="ARBA00022833"/>
    </source>
</evidence>
<feature type="compositionally biased region" description="Acidic residues" evidence="9">
    <location>
        <begin position="675"/>
        <end position="703"/>
    </location>
</feature>
<feature type="compositionally biased region" description="Polar residues" evidence="9">
    <location>
        <begin position="426"/>
        <end position="435"/>
    </location>
</feature>
<dbReference type="EC" id="2.3.1.48" evidence="2 8"/>
<keyword evidence="4" id="KW-0863">Zinc-finger</keyword>